<name>A0ABU1MPQ6_9SPHN</name>
<dbReference type="RefSeq" id="WP_054132698.1">
    <property type="nucleotide sequence ID" value="NZ_CP140000.1"/>
</dbReference>
<protein>
    <submittedName>
        <fullName evidence="1">Uncharacterized protein (DUF924 family)</fullName>
    </submittedName>
</protein>
<dbReference type="Proteomes" id="UP001184150">
    <property type="component" value="Unassembled WGS sequence"/>
</dbReference>
<organism evidence="1 2">
    <name type="scientific">Novosphingobium capsulatum</name>
    <dbReference type="NCBI Taxonomy" id="13688"/>
    <lineage>
        <taxon>Bacteria</taxon>
        <taxon>Pseudomonadati</taxon>
        <taxon>Pseudomonadota</taxon>
        <taxon>Alphaproteobacteria</taxon>
        <taxon>Sphingomonadales</taxon>
        <taxon>Sphingomonadaceae</taxon>
        <taxon>Novosphingobium</taxon>
    </lineage>
</organism>
<dbReference type="Gene3D" id="1.25.40.10">
    <property type="entry name" value="Tetratricopeptide repeat domain"/>
    <property type="match status" value="1"/>
</dbReference>
<dbReference type="SUPFAM" id="SSF48452">
    <property type="entry name" value="TPR-like"/>
    <property type="match status" value="1"/>
</dbReference>
<dbReference type="InterPro" id="IPR010323">
    <property type="entry name" value="DUF924"/>
</dbReference>
<evidence type="ECO:0000313" key="2">
    <source>
        <dbReference type="Proteomes" id="UP001184150"/>
    </source>
</evidence>
<reference evidence="1 2" key="1">
    <citation type="submission" date="2023-07" db="EMBL/GenBank/DDBJ databases">
        <title>Sorghum-associated microbial communities from plants grown in Nebraska, USA.</title>
        <authorList>
            <person name="Schachtman D."/>
        </authorList>
    </citation>
    <scope>NUCLEOTIDE SEQUENCE [LARGE SCALE GENOMIC DNA]</scope>
    <source>
        <strain evidence="1 2">DS1027</strain>
    </source>
</reference>
<dbReference type="InterPro" id="IPR011990">
    <property type="entry name" value="TPR-like_helical_dom_sf"/>
</dbReference>
<dbReference type="EMBL" id="JAVDRD010000009">
    <property type="protein sequence ID" value="MDR6512330.1"/>
    <property type="molecule type" value="Genomic_DNA"/>
</dbReference>
<dbReference type="Pfam" id="PF06041">
    <property type="entry name" value="DUF924"/>
    <property type="match status" value="1"/>
</dbReference>
<comment type="caution">
    <text evidence="1">The sequence shown here is derived from an EMBL/GenBank/DDBJ whole genome shotgun (WGS) entry which is preliminary data.</text>
</comment>
<gene>
    <name evidence="1" type="ORF">J2792_003213</name>
</gene>
<proteinExistence type="predicted"/>
<sequence length="184" mass="20781">MVTTPRFWAQDLLHFWFRALSPQARFANDPAIDAAIADRFAPLLGPIAAQPLTELAKDRDTLRAAVLLFDQVPRNAFRDSAQAFAYDDLALALTRVALHRGWDRGLDRDARQFLLMPLMHSEDRVVQRESVARFTALGSSYIRSFAVAHARMVWRFGRFPHRNAVLGRVSSAAEKRAVAAGNHW</sequence>
<dbReference type="Gene3D" id="1.20.58.320">
    <property type="entry name" value="TPR-like"/>
    <property type="match status" value="1"/>
</dbReference>
<keyword evidence="2" id="KW-1185">Reference proteome</keyword>
<accession>A0ABU1MPQ6</accession>
<evidence type="ECO:0000313" key="1">
    <source>
        <dbReference type="EMBL" id="MDR6512330.1"/>
    </source>
</evidence>